<dbReference type="STRING" id="1348253.LK09_12820"/>
<dbReference type="Gene3D" id="3.40.50.300">
    <property type="entry name" value="P-loop containing nucleotide triphosphate hydrolases"/>
    <property type="match status" value="1"/>
</dbReference>
<dbReference type="AlphaFoldDB" id="A0A0B2A281"/>
<keyword evidence="5" id="KW-1185">Reference proteome</keyword>
<dbReference type="SMART" id="SM00382">
    <property type="entry name" value="AAA"/>
    <property type="match status" value="1"/>
</dbReference>
<evidence type="ECO:0000256" key="2">
    <source>
        <dbReference type="ARBA" id="ARBA00022840"/>
    </source>
</evidence>
<dbReference type="EMBL" id="JTDK01000011">
    <property type="protein sequence ID" value="KHK97146.1"/>
    <property type="molecule type" value="Genomic_DNA"/>
</dbReference>
<protein>
    <submittedName>
        <fullName evidence="4">Multidrug ABC transporter ATPase</fullName>
    </submittedName>
</protein>
<name>A0A0B2A281_9MICO</name>
<feature type="domain" description="ABC transporter" evidence="3">
    <location>
        <begin position="4"/>
        <end position="211"/>
    </location>
</feature>
<dbReference type="InterPro" id="IPR003439">
    <property type="entry name" value="ABC_transporter-like_ATP-bd"/>
</dbReference>
<keyword evidence="1" id="KW-0547">Nucleotide-binding</keyword>
<dbReference type="PANTHER" id="PTHR43158">
    <property type="entry name" value="SKFA PEPTIDE EXPORT ATP-BINDING PROTEIN SKFE"/>
    <property type="match status" value="1"/>
</dbReference>
<dbReference type="PANTHER" id="PTHR43158:SF2">
    <property type="entry name" value="SKFA PEPTIDE EXPORT ATP-BINDING PROTEIN SKFE"/>
    <property type="match status" value="1"/>
</dbReference>
<dbReference type="GO" id="GO:0005524">
    <property type="term" value="F:ATP binding"/>
    <property type="evidence" value="ECO:0007669"/>
    <property type="project" value="UniProtKB-KW"/>
</dbReference>
<keyword evidence="2" id="KW-0067">ATP-binding</keyword>
<evidence type="ECO:0000256" key="1">
    <source>
        <dbReference type="ARBA" id="ARBA00022741"/>
    </source>
</evidence>
<proteinExistence type="predicted"/>
<evidence type="ECO:0000313" key="4">
    <source>
        <dbReference type="EMBL" id="KHK97146.1"/>
    </source>
</evidence>
<dbReference type="PROSITE" id="PS50893">
    <property type="entry name" value="ABC_TRANSPORTER_2"/>
    <property type="match status" value="1"/>
</dbReference>
<dbReference type="InterPro" id="IPR027417">
    <property type="entry name" value="P-loop_NTPase"/>
</dbReference>
<evidence type="ECO:0000313" key="5">
    <source>
        <dbReference type="Proteomes" id="UP000031030"/>
    </source>
</evidence>
<dbReference type="Pfam" id="PF00005">
    <property type="entry name" value="ABC_tran"/>
    <property type="match status" value="1"/>
</dbReference>
<dbReference type="GO" id="GO:0016887">
    <property type="term" value="F:ATP hydrolysis activity"/>
    <property type="evidence" value="ECO:0007669"/>
    <property type="project" value="InterPro"/>
</dbReference>
<dbReference type="InterPro" id="IPR003593">
    <property type="entry name" value="AAA+_ATPase"/>
</dbReference>
<organism evidence="4 5">
    <name type="scientific">Microbacterium mangrovi</name>
    <dbReference type="NCBI Taxonomy" id="1348253"/>
    <lineage>
        <taxon>Bacteria</taxon>
        <taxon>Bacillati</taxon>
        <taxon>Actinomycetota</taxon>
        <taxon>Actinomycetes</taxon>
        <taxon>Micrococcales</taxon>
        <taxon>Microbacteriaceae</taxon>
        <taxon>Microbacterium</taxon>
    </lineage>
</organism>
<dbReference type="RefSeq" id="WP_039400000.1">
    <property type="nucleotide sequence ID" value="NZ_JTDK01000011.1"/>
</dbReference>
<comment type="caution">
    <text evidence="4">The sequence shown here is derived from an EMBL/GenBank/DDBJ whole genome shotgun (WGS) entry which is preliminary data.</text>
</comment>
<gene>
    <name evidence="4" type="ORF">LK09_12820</name>
</gene>
<dbReference type="SUPFAM" id="SSF52540">
    <property type="entry name" value="P-loop containing nucleoside triphosphate hydrolases"/>
    <property type="match status" value="1"/>
</dbReference>
<dbReference type="Proteomes" id="UP000031030">
    <property type="component" value="Unassembled WGS sequence"/>
</dbReference>
<evidence type="ECO:0000259" key="3">
    <source>
        <dbReference type="PROSITE" id="PS50893"/>
    </source>
</evidence>
<accession>A0A0B2A281</accession>
<reference evidence="4 5" key="1">
    <citation type="submission" date="2014-11" db="EMBL/GenBank/DDBJ databases">
        <title>Genome sequence of Microbacterium mangrovi MUSC 115(T).</title>
        <authorList>
            <person name="Lee L.-H."/>
        </authorList>
    </citation>
    <scope>NUCLEOTIDE SEQUENCE [LARGE SCALE GENOMIC DNA]</scope>
    <source>
        <strain evidence="4 5">MUSC 115</strain>
    </source>
</reference>
<sequence>MSAIEVVDVSVVSEGTTLLPPTSAIAASGEAVIVRGRNGTGKSTLLRVLAGAQRPTTGSVRVAGSPVSARDRAFRRRVAAMIGLPPAARDLTVRDHVALVAATWDEDGGAPYDTADGILNRLGMTGLGARFPQELSSGQTQLFGLCLVLARPCEVLILDEPEQRLDPERLAMVIDVLADRRARGTTLVIATHSPVLAARMPGVTIDLDRAA</sequence>